<accession>A0ACA9SZV9</accession>
<dbReference type="EMBL" id="CAJVQC010179955">
    <property type="protein sequence ID" value="CAG8852095.1"/>
    <property type="molecule type" value="Genomic_DNA"/>
</dbReference>
<gene>
    <name evidence="1" type="ORF">RPERSI_LOCUS36902</name>
</gene>
<evidence type="ECO:0000313" key="2">
    <source>
        <dbReference type="Proteomes" id="UP000789920"/>
    </source>
</evidence>
<name>A0ACA9SZV9_9GLOM</name>
<organism evidence="1 2">
    <name type="scientific">Racocetra persica</name>
    <dbReference type="NCBI Taxonomy" id="160502"/>
    <lineage>
        <taxon>Eukaryota</taxon>
        <taxon>Fungi</taxon>
        <taxon>Fungi incertae sedis</taxon>
        <taxon>Mucoromycota</taxon>
        <taxon>Glomeromycotina</taxon>
        <taxon>Glomeromycetes</taxon>
        <taxon>Diversisporales</taxon>
        <taxon>Gigasporaceae</taxon>
        <taxon>Racocetra</taxon>
    </lineage>
</organism>
<dbReference type="Proteomes" id="UP000789920">
    <property type="component" value="Unassembled WGS sequence"/>
</dbReference>
<feature type="non-terminal residue" evidence="1">
    <location>
        <position position="44"/>
    </location>
</feature>
<evidence type="ECO:0000313" key="1">
    <source>
        <dbReference type="EMBL" id="CAG8852095.1"/>
    </source>
</evidence>
<keyword evidence="2" id="KW-1185">Reference proteome</keyword>
<feature type="non-terminal residue" evidence="1">
    <location>
        <position position="1"/>
    </location>
</feature>
<sequence>EISLRVIWDVRVSNSECSRLTSSISWYICLESFSLSLLDRFRSR</sequence>
<protein>
    <submittedName>
        <fullName evidence="1">24646_t:CDS:1</fullName>
    </submittedName>
</protein>
<reference evidence="1" key="1">
    <citation type="submission" date="2021-06" db="EMBL/GenBank/DDBJ databases">
        <authorList>
            <person name="Kallberg Y."/>
            <person name="Tangrot J."/>
            <person name="Rosling A."/>
        </authorList>
    </citation>
    <scope>NUCLEOTIDE SEQUENCE</scope>
    <source>
        <strain evidence="1">MA461A</strain>
    </source>
</reference>
<comment type="caution">
    <text evidence="1">The sequence shown here is derived from an EMBL/GenBank/DDBJ whole genome shotgun (WGS) entry which is preliminary data.</text>
</comment>
<proteinExistence type="predicted"/>